<feature type="compositionally biased region" description="Acidic residues" evidence="1">
    <location>
        <begin position="26"/>
        <end position="41"/>
    </location>
</feature>
<protein>
    <submittedName>
        <fullName evidence="2">Uncharacterized protein</fullName>
    </submittedName>
</protein>
<dbReference type="EMBL" id="LR999451">
    <property type="protein sequence ID" value="CAE5960302.1"/>
    <property type="molecule type" value="Genomic_DNA"/>
</dbReference>
<reference evidence="2" key="1">
    <citation type="submission" date="2021-01" db="EMBL/GenBank/DDBJ databases">
        <authorList>
            <person name="Bezrukov I."/>
        </authorList>
    </citation>
    <scope>NUCLEOTIDE SEQUENCE</scope>
</reference>
<sequence length="267" mass="29410">MKRTVFSSKAMRGEHKPEEKLIVADTESETSEDSTSSEESGEVQSSSKELNTDKTGSESFQNKGLSKESDEDSSGSEEESSSDDEGAKITSQPVSLKMDSKPEMIPKKTGSDSCQNKAGSVSASKSPKDTSQALAVNPKETVSETCRNKAGSGSPPEPKTEVPDVKQNVLVKRPFEEMGQDNSETKRKPRLGKEVASLMKTDTGYRCGLDELTLSQIWDTEVDIEKRRELEVKLTKVRETQFTVYLEQAQFVAEATKLIVDALRKRQ</sequence>
<name>A0A8S1ZLK2_ARAAE</name>
<accession>A0A8S1ZLK2</accession>
<feature type="compositionally biased region" description="Basic and acidic residues" evidence="1">
    <location>
        <begin position="11"/>
        <end position="22"/>
    </location>
</feature>
<feature type="compositionally biased region" description="Polar residues" evidence="1">
    <location>
        <begin position="111"/>
        <end position="134"/>
    </location>
</feature>
<dbReference type="Proteomes" id="UP000682877">
    <property type="component" value="Chromosome 1"/>
</dbReference>
<gene>
    <name evidence="2" type="ORF">AARE701A_LOCUS3752</name>
</gene>
<feature type="compositionally biased region" description="Basic and acidic residues" evidence="1">
    <location>
        <begin position="98"/>
        <end position="110"/>
    </location>
</feature>
<evidence type="ECO:0000313" key="2">
    <source>
        <dbReference type="EMBL" id="CAE5960302.1"/>
    </source>
</evidence>
<evidence type="ECO:0000256" key="1">
    <source>
        <dbReference type="SAM" id="MobiDB-lite"/>
    </source>
</evidence>
<evidence type="ECO:0000313" key="3">
    <source>
        <dbReference type="Proteomes" id="UP000682877"/>
    </source>
</evidence>
<feature type="region of interest" description="Disordered" evidence="1">
    <location>
        <begin position="1"/>
        <end position="190"/>
    </location>
</feature>
<organism evidence="2 3">
    <name type="scientific">Arabidopsis arenosa</name>
    <name type="common">Sand rock-cress</name>
    <name type="synonym">Cardaminopsis arenosa</name>
    <dbReference type="NCBI Taxonomy" id="38785"/>
    <lineage>
        <taxon>Eukaryota</taxon>
        <taxon>Viridiplantae</taxon>
        <taxon>Streptophyta</taxon>
        <taxon>Embryophyta</taxon>
        <taxon>Tracheophyta</taxon>
        <taxon>Spermatophyta</taxon>
        <taxon>Magnoliopsida</taxon>
        <taxon>eudicotyledons</taxon>
        <taxon>Gunneridae</taxon>
        <taxon>Pentapetalae</taxon>
        <taxon>rosids</taxon>
        <taxon>malvids</taxon>
        <taxon>Brassicales</taxon>
        <taxon>Brassicaceae</taxon>
        <taxon>Camelineae</taxon>
        <taxon>Arabidopsis</taxon>
    </lineage>
</organism>
<dbReference type="AlphaFoldDB" id="A0A8S1ZLK2"/>
<feature type="compositionally biased region" description="Acidic residues" evidence="1">
    <location>
        <begin position="69"/>
        <end position="84"/>
    </location>
</feature>
<proteinExistence type="predicted"/>
<keyword evidence="3" id="KW-1185">Reference proteome</keyword>